<proteinExistence type="predicted"/>
<sequence>MGEEFLRKVCGRFQGVVSRRYEIDLSSFFQGGIQEIGEVIRSFRGIAAKDFQREFSAFLKGRKDENDVRLFLKAGVDVNGLVRGQTALMKAICADSMDDFQMIMEEKSDLEVRAGE</sequence>
<evidence type="ECO:0000313" key="1">
    <source>
        <dbReference type="EMBL" id="CEM52594.1"/>
    </source>
</evidence>
<gene>
    <name evidence="1" type="ORF">Cvel_11377</name>
</gene>
<accession>A0A0G4I6D0</accession>
<dbReference type="AlphaFoldDB" id="A0A0G4I6D0"/>
<protein>
    <submittedName>
        <fullName evidence="1">Uncharacterized protein</fullName>
    </submittedName>
</protein>
<dbReference type="PhylomeDB" id="A0A0G4I6D0"/>
<name>A0A0G4I6D0_9ALVE</name>
<reference evidence="1" key="1">
    <citation type="submission" date="2014-11" db="EMBL/GenBank/DDBJ databases">
        <authorList>
            <person name="Otto D Thomas"/>
            <person name="Naeem Raeece"/>
        </authorList>
    </citation>
    <scope>NUCLEOTIDE SEQUENCE</scope>
</reference>
<organism evidence="1">
    <name type="scientific">Chromera velia CCMP2878</name>
    <dbReference type="NCBI Taxonomy" id="1169474"/>
    <lineage>
        <taxon>Eukaryota</taxon>
        <taxon>Sar</taxon>
        <taxon>Alveolata</taxon>
        <taxon>Colpodellida</taxon>
        <taxon>Chromeraceae</taxon>
        <taxon>Chromera</taxon>
    </lineage>
</organism>
<dbReference type="VEuPathDB" id="CryptoDB:Cvel_11377"/>
<dbReference type="EMBL" id="CDMZ01005296">
    <property type="protein sequence ID" value="CEM52594.1"/>
    <property type="molecule type" value="Genomic_DNA"/>
</dbReference>